<dbReference type="GO" id="GO:0140098">
    <property type="term" value="F:catalytic activity, acting on RNA"/>
    <property type="evidence" value="ECO:0007669"/>
    <property type="project" value="UniProtKB-ARBA"/>
</dbReference>
<dbReference type="EC" id="5.4.99.-" evidence="4"/>
<dbReference type="RefSeq" id="WP_015255409.1">
    <property type="nucleotide sequence ID" value="NC_019897.1"/>
</dbReference>
<gene>
    <name evidence="7" type="ordered locus">Theco_2567</name>
</gene>
<dbReference type="STRING" id="717605.Theco_2567"/>
<feature type="domain" description="Pseudouridine synthase RsuA/RluA-like" evidence="6">
    <location>
        <begin position="101"/>
        <end position="250"/>
    </location>
</feature>
<evidence type="ECO:0000256" key="5">
    <source>
        <dbReference type="SAM" id="MobiDB-lite"/>
    </source>
</evidence>
<organism evidence="7 8">
    <name type="scientific">Thermobacillus composti (strain DSM 18247 / JCM 13945 / KWC4)</name>
    <dbReference type="NCBI Taxonomy" id="717605"/>
    <lineage>
        <taxon>Bacteria</taxon>
        <taxon>Bacillati</taxon>
        <taxon>Bacillota</taxon>
        <taxon>Bacilli</taxon>
        <taxon>Bacillales</taxon>
        <taxon>Paenibacillaceae</taxon>
        <taxon>Thermobacillus</taxon>
    </lineage>
</organism>
<feature type="active site" evidence="3">
    <location>
        <position position="146"/>
    </location>
</feature>
<evidence type="ECO:0000313" key="7">
    <source>
        <dbReference type="EMBL" id="AGA58665.1"/>
    </source>
</evidence>
<dbReference type="CDD" id="cd02869">
    <property type="entry name" value="PseudoU_synth_RluA_like"/>
    <property type="match status" value="1"/>
</dbReference>
<dbReference type="InterPro" id="IPR006225">
    <property type="entry name" value="PsdUridine_synth_RluC/D"/>
</dbReference>
<keyword evidence="8" id="KW-1185">Reference proteome</keyword>
<dbReference type="KEGG" id="tco:Theco_2567"/>
<dbReference type="PANTHER" id="PTHR21600:SF35">
    <property type="entry name" value="PSEUDOURIDINE SYNTHASE"/>
    <property type="match status" value="1"/>
</dbReference>
<dbReference type="InterPro" id="IPR006145">
    <property type="entry name" value="PsdUridine_synth_RsuA/RluA"/>
</dbReference>
<feature type="region of interest" description="Disordered" evidence="5">
    <location>
        <begin position="190"/>
        <end position="213"/>
    </location>
</feature>
<dbReference type="GO" id="GO:0000455">
    <property type="term" value="P:enzyme-directed rRNA pseudouridine synthesis"/>
    <property type="evidence" value="ECO:0007669"/>
    <property type="project" value="TreeGrafter"/>
</dbReference>
<dbReference type="PANTHER" id="PTHR21600">
    <property type="entry name" value="MITOCHONDRIAL RNA PSEUDOURIDINE SYNTHASE"/>
    <property type="match status" value="1"/>
</dbReference>
<dbReference type="InterPro" id="IPR020103">
    <property type="entry name" value="PsdUridine_synth_cat_dom_sf"/>
</dbReference>
<protein>
    <recommendedName>
        <fullName evidence="4">Pseudouridine synthase</fullName>
        <ecNumber evidence="4">5.4.99.-</ecNumber>
    </recommendedName>
</protein>
<evidence type="ECO:0000256" key="1">
    <source>
        <dbReference type="ARBA" id="ARBA00000073"/>
    </source>
</evidence>
<dbReference type="NCBIfam" id="TIGR00005">
    <property type="entry name" value="rluA_subfam"/>
    <property type="match status" value="1"/>
</dbReference>
<comment type="similarity">
    <text evidence="2 4">Belongs to the pseudouridine synthase RluA family.</text>
</comment>
<dbReference type="GO" id="GO:0003723">
    <property type="term" value="F:RNA binding"/>
    <property type="evidence" value="ECO:0007669"/>
    <property type="project" value="InterPro"/>
</dbReference>
<dbReference type="Gene3D" id="3.30.2350.10">
    <property type="entry name" value="Pseudouridine synthase"/>
    <property type="match status" value="1"/>
</dbReference>
<reference evidence="7" key="1">
    <citation type="submission" date="2012-01" db="EMBL/GenBank/DDBJ databases">
        <title>Complete sequence of chromosome of Thermobacillus composti KWC4.</title>
        <authorList>
            <consortium name="US DOE Joint Genome Institute"/>
            <person name="Lucas S."/>
            <person name="Han J."/>
            <person name="Lapidus A."/>
            <person name="Cheng J.-F."/>
            <person name="Goodwin L."/>
            <person name="Pitluck S."/>
            <person name="Peters L."/>
            <person name="Ovchinnikova G."/>
            <person name="Teshima H."/>
            <person name="Detter J.C."/>
            <person name="Han C."/>
            <person name="Tapia R."/>
            <person name="Land M."/>
            <person name="Hauser L."/>
            <person name="Kyrpides N."/>
            <person name="Ivanova N."/>
            <person name="Pagani I."/>
            <person name="Anderson I."/>
            <person name="Woyke T."/>
        </authorList>
    </citation>
    <scope>NUCLEOTIDE SEQUENCE</scope>
    <source>
        <strain evidence="7">KWC4</strain>
    </source>
</reference>
<dbReference type="HOGENOM" id="CLU_016902_8_0_9"/>
<name>L0EHM9_THECK</name>
<dbReference type="EMBL" id="CP003255">
    <property type="protein sequence ID" value="AGA58665.1"/>
    <property type="molecule type" value="Genomic_DNA"/>
</dbReference>
<dbReference type="Pfam" id="PF00849">
    <property type="entry name" value="PseudoU_synth_2"/>
    <property type="match status" value="1"/>
</dbReference>
<dbReference type="eggNOG" id="COG0564">
    <property type="taxonomic scope" value="Bacteria"/>
</dbReference>
<accession>L0EHM9</accession>
<evidence type="ECO:0000256" key="2">
    <source>
        <dbReference type="ARBA" id="ARBA00010876"/>
    </source>
</evidence>
<dbReference type="SUPFAM" id="SSF55120">
    <property type="entry name" value="Pseudouridine synthase"/>
    <property type="match status" value="1"/>
</dbReference>
<dbReference type="GO" id="GO:0009982">
    <property type="term" value="F:pseudouridine synthase activity"/>
    <property type="evidence" value="ECO:0007669"/>
    <property type="project" value="InterPro"/>
</dbReference>
<comment type="function">
    <text evidence="4">Responsible for synthesis of pseudouridine from uracil.</text>
</comment>
<dbReference type="AlphaFoldDB" id="L0EHM9"/>
<dbReference type="Proteomes" id="UP000010795">
    <property type="component" value="Chromosome"/>
</dbReference>
<keyword evidence="4" id="KW-0413">Isomerase</keyword>
<sequence length="326" mass="36343">MIDLAQARRDGEWLRIPLPDPRPEGLADGTHPHDVRRRLIADGILPEKWLNRLFSVGGIRLENGVLSLKAFPPHDWTDHPLLAGRGEPARAEVLHEDDWCLVLFKPAGMPVHPAYPGMGGTLDEAAVRHVLQAGDPLPVRHIHRLDADTSGPVLYAKNDLAQLRLDEAMREKRIERRYLAIVHGAPRPRAGTIDAPIGKDRGRSPRRRVQPGGDRAVTHYETVKEAGDLALVRVRLETGRTHQIRVHFSHIGHPLLGDALYGAPPDSRLSHQALHGESLSFPHPWTGRPVVVEAPRPRWFEDALRRAGLKGKMQACPPSCGHIDRY</sequence>
<evidence type="ECO:0000259" key="6">
    <source>
        <dbReference type="Pfam" id="PF00849"/>
    </source>
</evidence>
<evidence type="ECO:0000313" key="8">
    <source>
        <dbReference type="Proteomes" id="UP000010795"/>
    </source>
</evidence>
<evidence type="ECO:0000256" key="3">
    <source>
        <dbReference type="PIRSR" id="PIRSR606225-1"/>
    </source>
</evidence>
<dbReference type="InterPro" id="IPR050188">
    <property type="entry name" value="RluA_PseudoU_synthase"/>
</dbReference>
<evidence type="ECO:0000256" key="4">
    <source>
        <dbReference type="RuleBase" id="RU362028"/>
    </source>
</evidence>
<comment type="catalytic activity">
    <reaction evidence="1 4">
        <text>a uridine in RNA = a pseudouridine in RNA</text>
        <dbReference type="Rhea" id="RHEA:48348"/>
        <dbReference type="Rhea" id="RHEA-COMP:12068"/>
        <dbReference type="Rhea" id="RHEA-COMP:12069"/>
        <dbReference type="ChEBI" id="CHEBI:65314"/>
        <dbReference type="ChEBI" id="CHEBI:65315"/>
    </reaction>
</comment>
<proteinExistence type="inferred from homology"/>